<dbReference type="Pfam" id="PF00106">
    <property type="entry name" value="adh_short"/>
    <property type="match status" value="1"/>
</dbReference>
<name>A0A428SRG6_9HYPO</name>
<dbReference type="InterPro" id="IPR036291">
    <property type="entry name" value="NAD(P)-bd_dom_sf"/>
</dbReference>
<dbReference type="PANTHER" id="PTHR47534">
    <property type="entry name" value="YALI0E05731P"/>
    <property type="match status" value="1"/>
</dbReference>
<protein>
    <submittedName>
        <fullName evidence="2">Uncharacterized protein</fullName>
    </submittedName>
</protein>
<dbReference type="AlphaFoldDB" id="A0A428SRG6"/>
<sequence length="311" mass="34381">MTIPIQKIREELPSLKRFGSGLVAVFVGATSGIGEHTAREFVRHATDPRLYLIGRSKEQAQRITAEFAQLNPSATVRFIQSDISELRTVDKVCKQIQDKEKTKEGLDKKMALDFYSRLRFTENLLPQLRHAATTTTTSQDTQDSPILARVISVLGGGSEKKIDTNDLSLKHNYTLGASTSHAVTMTTLSFERLAAEPDNANVVFCHTSPGMVKTNGDRELPFLIRAFIAAFNTVCSPLTVSAQECGERHVWTAINPKFQGGKLYLVGPRSQEVAIEDSKVLTEMYKAGLVDVVGKHTKTVFEGIRDRDEGL</sequence>
<keyword evidence="1" id="KW-0560">Oxidoreductase</keyword>
<dbReference type="InterPro" id="IPR002347">
    <property type="entry name" value="SDR_fam"/>
</dbReference>
<evidence type="ECO:0000313" key="2">
    <source>
        <dbReference type="EMBL" id="RSL92358.1"/>
    </source>
</evidence>
<dbReference type="Proteomes" id="UP000287144">
    <property type="component" value="Unassembled WGS sequence"/>
</dbReference>
<evidence type="ECO:0000313" key="3">
    <source>
        <dbReference type="Proteomes" id="UP000287144"/>
    </source>
</evidence>
<keyword evidence="3" id="KW-1185">Reference proteome</keyword>
<dbReference type="Gene3D" id="3.40.50.720">
    <property type="entry name" value="NAD(P)-binding Rossmann-like Domain"/>
    <property type="match status" value="1"/>
</dbReference>
<organism evidence="2 3">
    <name type="scientific">Fusarium oligoseptatum</name>
    <dbReference type="NCBI Taxonomy" id="2604345"/>
    <lineage>
        <taxon>Eukaryota</taxon>
        <taxon>Fungi</taxon>
        <taxon>Dikarya</taxon>
        <taxon>Ascomycota</taxon>
        <taxon>Pezizomycotina</taxon>
        <taxon>Sordariomycetes</taxon>
        <taxon>Hypocreomycetidae</taxon>
        <taxon>Hypocreales</taxon>
        <taxon>Nectriaceae</taxon>
        <taxon>Fusarium</taxon>
        <taxon>Fusarium solani species complex</taxon>
    </lineage>
</organism>
<reference evidence="2 3" key="1">
    <citation type="submission" date="2017-06" db="EMBL/GenBank/DDBJ databases">
        <title>Comparative genomic analysis of Ambrosia Fusariam Clade fungi.</title>
        <authorList>
            <person name="Stajich J.E."/>
            <person name="Carrillo J."/>
            <person name="Kijimoto T."/>
            <person name="Eskalen A."/>
            <person name="O'Donnell K."/>
            <person name="Kasson M."/>
        </authorList>
    </citation>
    <scope>NUCLEOTIDE SEQUENCE [LARGE SCALE GENOMIC DNA]</scope>
    <source>
        <strain evidence="2 3">NRRL62579</strain>
    </source>
</reference>
<proteinExistence type="predicted"/>
<dbReference type="SUPFAM" id="SSF51735">
    <property type="entry name" value="NAD(P)-binding Rossmann-fold domains"/>
    <property type="match status" value="1"/>
</dbReference>
<accession>A0A428SRG6</accession>
<gene>
    <name evidence="2" type="ORF">CEP52_013852</name>
</gene>
<dbReference type="EMBL" id="NKCK01000204">
    <property type="protein sequence ID" value="RSL92358.1"/>
    <property type="molecule type" value="Genomic_DNA"/>
</dbReference>
<dbReference type="PANTHER" id="PTHR47534:SF3">
    <property type="entry name" value="ALCOHOL DEHYDROGENASE-LIKE C-TERMINAL DOMAIN-CONTAINING PROTEIN"/>
    <property type="match status" value="1"/>
</dbReference>
<dbReference type="STRING" id="1325735.A0A428SRG6"/>
<dbReference type="GO" id="GO:0016491">
    <property type="term" value="F:oxidoreductase activity"/>
    <property type="evidence" value="ECO:0007669"/>
    <property type="project" value="UniProtKB-KW"/>
</dbReference>
<comment type="caution">
    <text evidence="2">The sequence shown here is derived from an EMBL/GenBank/DDBJ whole genome shotgun (WGS) entry which is preliminary data.</text>
</comment>
<dbReference type="InterPro" id="IPR052228">
    <property type="entry name" value="Sec_Metab_Biosynth_Oxidored"/>
</dbReference>
<evidence type="ECO:0000256" key="1">
    <source>
        <dbReference type="ARBA" id="ARBA00023002"/>
    </source>
</evidence>